<organism evidence="5 6">
    <name type="scientific">Stylonychia lemnae</name>
    <name type="common">Ciliate</name>
    <dbReference type="NCBI Taxonomy" id="5949"/>
    <lineage>
        <taxon>Eukaryota</taxon>
        <taxon>Sar</taxon>
        <taxon>Alveolata</taxon>
        <taxon>Ciliophora</taxon>
        <taxon>Intramacronucleata</taxon>
        <taxon>Spirotrichea</taxon>
        <taxon>Stichotrichia</taxon>
        <taxon>Sporadotrichida</taxon>
        <taxon>Oxytrichidae</taxon>
        <taxon>Stylonychinae</taxon>
        <taxon>Stylonychia</taxon>
    </lineage>
</organism>
<protein>
    <submittedName>
        <fullName evidence="5">Ddb1-and cul4-associated factor 11-like</fullName>
    </submittedName>
</protein>
<evidence type="ECO:0000256" key="1">
    <source>
        <dbReference type="ARBA" id="ARBA00022574"/>
    </source>
</evidence>
<sequence>MNRSLIKRDRSEQQCQDQQTRDDATEQRPFFLGNLQVHDEETKQISRDLSDQDCKERANSIIEKQCDNILQNCHKSSTSTSPHDSFSEMNKPEVKEVIILAKVDQYCSSIIKPQFSTLDKQRYQQDNEKKARFDFRFCERESNFQAINFKFKGPNKHVSSQDYQDRGTIIQQKQDTFQKMQVINQQTYVQQSTIHEQKLDFQKLALNCCMRQNKPFQNSSQPNRLKMTECFQVYQRSINIYNGKFSRSANYYYGTSKHDGFNDIFLYDLSKSDISQSLRVNKPLIRKNVFDAHVCIPDIQIAPKSESFLIYPTFSGMLKMIDLHKVKENYKNYGEDQNIEETRLLFVDQTEEQDPQTSNLSSCALMMKKAIFSLCISESNEKEIWFAKKLGKLFLYDLEYQKVLVQNNEANSIDETKFDINSICCTFDYNIIATAGDAGYVRLWDRRIFDYNSKPIGCFVGHTGGIVCLDFKQNEPQICSSSKDWTIKLWDLRKFNAASEIKQRKMKNMSCRSGYSTIQPQVKQEYCENDYSLMTFKGHHQTFPTLIRCKFSPLYTNQRYVYTGSNDGSCAIYDTKTNHCVQRLKLNPLDKPQGTRYCREVSWHPQQAMILSNTFNGQINIFEHRTSSPPLKRKKNSSDQLKLDSIPE</sequence>
<dbReference type="InterPro" id="IPR036322">
    <property type="entry name" value="WD40_repeat_dom_sf"/>
</dbReference>
<feature type="repeat" description="WD" evidence="3">
    <location>
        <begin position="459"/>
        <end position="500"/>
    </location>
</feature>
<dbReference type="PROSITE" id="PS50082">
    <property type="entry name" value="WD_REPEATS_2"/>
    <property type="match status" value="1"/>
</dbReference>
<dbReference type="EMBL" id="CCKQ01004995">
    <property type="protein sequence ID" value="CDW76142.1"/>
    <property type="molecule type" value="Genomic_DNA"/>
</dbReference>
<dbReference type="GO" id="GO:0080008">
    <property type="term" value="C:Cul4-RING E3 ubiquitin ligase complex"/>
    <property type="evidence" value="ECO:0007669"/>
    <property type="project" value="TreeGrafter"/>
</dbReference>
<evidence type="ECO:0000256" key="2">
    <source>
        <dbReference type="ARBA" id="ARBA00022737"/>
    </source>
</evidence>
<evidence type="ECO:0000313" key="6">
    <source>
        <dbReference type="Proteomes" id="UP000039865"/>
    </source>
</evidence>
<dbReference type="GO" id="GO:0043161">
    <property type="term" value="P:proteasome-mediated ubiquitin-dependent protein catabolic process"/>
    <property type="evidence" value="ECO:0007669"/>
    <property type="project" value="TreeGrafter"/>
</dbReference>
<gene>
    <name evidence="5" type="primary">Contig18691.g19853</name>
    <name evidence="5" type="ORF">STYLEM_5140</name>
</gene>
<dbReference type="InterPro" id="IPR019775">
    <property type="entry name" value="WD40_repeat_CS"/>
</dbReference>
<evidence type="ECO:0000256" key="4">
    <source>
        <dbReference type="SAM" id="MobiDB-lite"/>
    </source>
</evidence>
<name>A0A078A2T6_STYLE</name>
<accession>A0A078A2T6</accession>
<feature type="region of interest" description="Disordered" evidence="4">
    <location>
        <begin position="625"/>
        <end position="648"/>
    </location>
</feature>
<dbReference type="Pfam" id="PF00400">
    <property type="entry name" value="WD40"/>
    <property type="match status" value="2"/>
</dbReference>
<keyword evidence="6" id="KW-1185">Reference proteome</keyword>
<dbReference type="SUPFAM" id="SSF50978">
    <property type="entry name" value="WD40 repeat-like"/>
    <property type="match status" value="1"/>
</dbReference>
<dbReference type="PANTHER" id="PTHR19847">
    <property type="entry name" value="DDB1- AND CUL4-ASSOCIATED FACTOR 11"/>
    <property type="match status" value="1"/>
</dbReference>
<feature type="compositionally biased region" description="Basic and acidic residues" evidence="4">
    <location>
        <begin position="1"/>
        <end position="12"/>
    </location>
</feature>
<proteinExistence type="predicted"/>
<evidence type="ECO:0000256" key="3">
    <source>
        <dbReference type="PROSITE-ProRule" id="PRU00221"/>
    </source>
</evidence>
<keyword evidence="1 3" id="KW-0853">WD repeat</keyword>
<dbReference type="AlphaFoldDB" id="A0A078A2T6"/>
<dbReference type="SMART" id="SM00320">
    <property type="entry name" value="WD40"/>
    <property type="match status" value="4"/>
</dbReference>
<evidence type="ECO:0000313" key="5">
    <source>
        <dbReference type="EMBL" id="CDW76142.1"/>
    </source>
</evidence>
<dbReference type="Proteomes" id="UP000039865">
    <property type="component" value="Unassembled WGS sequence"/>
</dbReference>
<feature type="region of interest" description="Disordered" evidence="4">
    <location>
        <begin position="1"/>
        <end position="27"/>
    </location>
</feature>
<dbReference type="PROSITE" id="PS00678">
    <property type="entry name" value="WD_REPEATS_1"/>
    <property type="match status" value="1"/>
</dbReference>
<dbReference type="Gene3D" id="2.130.10.10">
    <property type="entry name" value="YVTN repeat-like/Quinoprotein amine dehydrogenase"/>
    <property type="match status" value="2"/>
</dbReference>
<keyword evidence="2" id="KW-0677">Repeat</keyword>
<dbReference type="PROSITE" id="PS50294">
    <property type="entry name" value="WD_REPEATS_REGION"/>
    <property type="match status" value="1"/>
</dbReference>
<reference evidence="5 6" key="1">
    <citation type="submission" date="2014-06" db="EMBL/GenBank/DDBJ databases">
        <authorList>
            <person name="Swart Estienne"/>
        </authorList>
    </citation>
    <scope>NUCLEOTIDE SEQUENCE [LARGE SCALE GENOMIC DNA]</scope>
    <source>
        <strain evidence="5 6">130c</strain>
    </source>
</reference>
<dbReference type="InterPro" id="IPR015943">
    <property type="entry name" value="WD40/YVTN_repeat-like_dom_sf"/>
</dbReference>
<dbReference type="PANTHER" id="PTHR19847:SF7">
    <property type="entry name" value="DDB1- AND CUL4-ASSOCIATED FACTOR 11"/>
    <property type="match status" value="1"/>
</dbReference>
<dbReference type="InParanoid" id="A0A078A2T6"/>
<dbReference type="OrthoDB" id="63070at2759"/>
<dbReference type="InterPro" id="IPR051859">
    <property type="entry name" value="DCAF"/>
</dbReference>
<dbReference type="InterPro" id="IPR001680">
    <property type="entry name" value="WD40_rpt"/>
</dbReference>